<dbReference type="PANTHER" id="PTHR22642:SF2">
    <property type="entry name" value="PROTEIN LONG AFTER FAR-RED 3"/>
    <property type="match status" value="1"/>
</dbReference>
<sequence length="113" mass="11513">MKRPMHYAAMLAAGLAAPCALTLAPTMASAADLIITNAKIATMVKEGQFAQAVAVDGGKIVSVGSTAQILKHKTRTTRVIDGGGRTVIPGLNDSHLHIIAKACTTTPSCAGMA</sequence>
<keyword evidence="1" id="KW-0732">Signal</keyword>
<reference evidence="2 3" key="1">
    <citation type="submission" date="2023-02" db="EMBL/GenBank/DDBJ databases">
        <title>Gemone sequence of Telluria chitinolytica ACM 3522T.</title>
        <authorList>
            <person name="Frediansyah A."/>
            <person name="Miess H."/>
            <person name="Gross H."/>
        </authorList>
    </citation>
    <scope>NUCLEOTIDE SEQUENCE [LARGE SCALE GENOMIC DNA]</scope>
    <source>
        <strain evidence="2 3">ACM 3522</strain>
    </source>
</reference>
<dbReference type="Proteomes" id="UP001216510">
    <property type="component" value="Chromosome"/>
</dbReference>
<evidence type="ECO:0000256" key="1">
    <source>
        <dbReference type="SAM" id="SignalP"/>
    </source>
</evidence>
<dbReference type="InterPro" id="IPR011059">
    <property type="entry name" value="Metal-dep_hydrolase_composite"/>
</dbReference>
<keyword evidence="3" id="KW-1185">Reference proteome</keyword>
<dbReference type="SUPFAM" id="SSF51338">
    <property type="entry name" value="Composite domain of metallo-dependent hydrolases"/>
    <property type="match status" value="1"/>
</dbReference>
<dbReference type="Gene3D" id="2.30.40.10">
    <property type="entry name" value="Urease, subunit C, domain 1"/>
    <property type="match status" value="1"/>
</dbReference>
<evidence type="ECO:0000313" key="3">
    <source>
        <dbReference type="Proteomes" id="UP001216510"/>
    </source>
</evidence>
<evidence type="ECO:0008006" key="4">
    <source>
        <dbReference type="Google" id="ProtNLM"/>
    </source>
</evidence>
<feature type="signal peptide" evidence="1">
    <location>
        <begin position="1"/>
        <end position="30"/>
    </location>
</feature>
<protein>
    <recommendedName>
        <fullName evidence="4">Amidohydrolase family protein</fullName>
    </recommendedName>
</protein>
<organism evidence="2 3">
    <name type="scientific">Pseudoduganella chitinolytica</name>
    <dbReference type="NCBI Taxonomy" id="34070"/>
    <lineage>
        <taxon>Bacteria</taxon>
        <taxon>Pseudomonadati</taxon>
        <taxon>Pseudomonadota</taxon>
        <taxon>Betaproteobacteria</taxon>
        <taxon>Burkholderiales</taxon>
        <taxon>Oxalobacteraceae</taxon>
        <taxon>Telluria group</taxon>
        <taxon>Pseudoduganella</taxon>
    </lineage>
</organism>
<name>A0ABY8BGA1_9BURK</name>
<accession>A0ABY8BGA1</accession>
<dbReference type="EMBL" id="CP119083">
    <property type="protein sequence ID" value="WEF33996.1"/>
    <property type="molecule type" value="Genomic_DNA"/>
</dbReference>
<feature type="chain" id="PRO_5046722953" description="Amidohydrolase family protein" evidence="1">
    <location>
        <begin position="31"/>
        <end position="113"/>
    </location>
</feature>
<dbReference type="RefSeq" id="WP_277416679.1">
    <property type="nucleotide sequence ID" value="NZ_CP119083.1"/>
</dbReference>
<gene>
    <name evidence="2" type="ORF">PX653_04265</name>
</gene>
<dbReference type="PANTHER" id="PTHR22642">
    <property type="entry name" value="IMIDAZOLONEPROPIONASE"/>
    <property type="match status" value="1"/>
</dbReference>
<evidence type="ECO:0000313" key="2">
    <source>
        <dbReference type="EMBL" id="WEF33996.1"/>
    </source>
</evidence>
<proteinExistence type="predicted"/>